<protein>
    <submittedName>
        <fullName evidence="13">Cation-translocating P-type ATPase</fullName>
    </submittedName>
    <submittedName>
        <fullName evidence="15">HAD-IC family P-type ATPase</fullName>
    </submittedName>
</protein>
<comment type="similarity">
    <text evidence="2">Belongs to the cation transport ATPase (P-type) (TC 3.A.3) family. Type IIA subfamily.</text>
</comment>
<dbReference type="EMBL" id="WKPR01000017">
    <property type="protein sequence ID" value="MSB20997.1"/>
    <property type="molecule type" value="Genomic_DNA"/>
</dbReference>
<feature type="domain" description="Cation-transporting P-type ATPase N-terminal" evidence="12">
    <location>
        <begin position="3"/>
        <end position="77"/>
    </location>
</feature>
<evidence type="ECO:0000313" key="15">
    <source>
        <dbReference type="EMBL" id="MSB20997.1"/>
    </source>
</evidence>
<evidence type="ECO:0000256" key="10">
    <source>
        <dbReference type="ARBA" id="ARBA00023136"/>
    </source>
</evidence>
<dbReference type="EMBL" id="WKPO01000009">
    <property type="protein sequence ID" value="MSB48714.1"/>
    <property type="molecule type" value="Genomic_DNA"/>
</dbReference>
<feature type="transmembrane region" description="Helical" evidence="11">
    <location>
        <begin position="81"/>
        <end position="99"/>
    </location>
</feature>
<gene>
    <name evidence="16" type="ORF">GKE90_08395</name>
    <name evidence="15" type="ORF">GKE97_15910</name>
    <name evidence="17" type="ORF">I5Q84_08930</name>
    <name evidence="13" type="ORF">PND83_10855</name>
    <name evidence="14" type="ORF">PNE06_07945</name>
</gene>
<dbReference type="CDD" id="cd02089">
    <property type="entry name" value="P-type_ATPase_Ca_prok"/>
    <property type="match status" value="1"/>
</dbReference>
<reference evidence="13" key="3">
    <citation type="submission" date="2023-01" db="EMBL/GenBank/DDBJ databases">
        <title>Human gut microbiome strain richness.</title>
        <authorList>
            <person name="Chen-Liaw A."/>
        </authorList>
    </citation>
    <scope>NUCLEOTIDE SEQUENCE</scope>
    <source>
        <strain evidence="14">1001287st1_F4_1001285I_161205</strain>
        <strain evidence="13">2225st1_A6_2225SCRN_200828</strain>
    </source>
</reference>
<dbReference type="FunFam" id="3.40.50.1000:FF:000001">
    <property type="entry name" value="Phospholipid-transporting ATPase IC"/>
    <property type="match status" value="1"/>
</dbReference>
<dbReference type="InterPro" id="IPR023214">
    <property type="entry name" value="HAD_sf"/>
</dbReference>
<dbReference type="AlphaFoldDB" id="A0A174T7M3"/>
<keyword evidence="9 11" id="KW-1133">Transmembrane helix</keyword>
<dbReference type="Pfam" id="PF00690">
    <property type="entry name" value="Cation_ATPase_N"/>
    <property type="match status" value="1"/>
</dbReference>
<dbReference type="Proteomes" id="UP000429811">
    <property type="component" value="Unassembled WGS sequence"/>
</dbReference>
<name>A0A174T7M3_FLAPL</name>
<dbReference type="SUPFAM" id="SSF81653">
    <property type="entry name" value="Calcium ATPase, transduction domain A"/>
    <property type="match status" value="1"/>
</dbReference>
<dbReference type="InterPro" id="IPR006068">
    <property type="entry name" value="ATPase_P-typ_cation-transptr_C"/>
</dbReference>
<dbReference type="SFLD" id="SFLDS00003">
    <property type="entry name" value="Haloacid_Dehalogenase"/>
    <property type="match status" value="1"/>
</dbReference>
<dbReference type="Gene3D" id="3.40.1110.10">
    <property type="entry name" value="Calcium-transporting ATPase, cytoplasmic domain N"/>
    <property type="match status" value="1"/>
</dbReference>
<evidence type="ECO:0000313" key="16">
    <source>
        <dbReference type="EMBL" id="MSB48714.1"/>
    </source>
</evidence>
<keyword evidence="8" id="KW-1278">Translocase</keyword>
<evidence type="ECO:0000313" key="19">
    <source>
        <dbReference type="Proteomes" id="UP000434475"/>
    </source>
</evidence>
<dbReference type="EMBL" id="JAQLWV010000009">
    <property type="protein sequence ID" value="MDB7933007.1"/>
    <property type="molecule type" value="Genomic_DNA"/>
</dbReference>
<evidence type="ECO:0000256" key="11">
    <source>
        <dbReference type="SAM" id="Phobius"/>
    </source>
</evidence>
<dbReference type="GO" id="GO:0016887">
    <property type="term" value="F:ATP hydrolysis activity"/>
    <property type="evidence" value="ECO:0007669"/>
    <property type="project" value="InterPro"/>
</dbReference>
<evidence type="ECO:0000256" key="2">
    <source>
        <dbReference type="ARBA" id="ARBA00005675"/>
    </source>
</evidence>
<evidence type="ECO:0000259" key="12">
    <source>
        <dbReference type="SMART" id="SM00831"/>
    </source>
</evidence>
<dbReference type="PRINTS" id="PR00120">
    <property type="entry name" value="HATPASE"/>
</dbReference>
<feature type="transmembrane region" description="Helical" evidence="11">
    <location>
        <begin position="49"/>
        <end position="75"/>
    </location>
</feature>
<evidence type="ECO:0000256" key="1">
    <source>
        <dbReference type="ARBA" id="ARBA00004127"/>
    </source>
</evidence>
<dbReference type="GO" id="GO:0005524">
    <property type="term" value="F:ATP binding"/>
    <property type="evidence" value="ECO:0007669"/>
    <property type="project" value="UniProtKB-KW"/>
</dbReference>
<evidence type="ECO:0000256" key="8">
    <source>
        <dbReference type="ARBA" id="ARBA00022967"/>
    </source>
</evidence>
<evidence type="ECO:0000313" key="18">
    <source>
        <dbReference type="Proteomes" id="UP000429811"/>
    </source>
</evidence>
<keyword evidence="5" id="KW-0547">Nucleotide-binding</keyword>
<dbReference type="PANTHER" id="PTHR42861">
    <property type="entry name" value="CALCIUM-TRANSPORTING ATPASE"/>
    <property type="match status" value="1"/>
</dbReference>
<dbReference type="SUPFAM" id="SSF81665">
    <property type="entry name" value="Calcium ATPase, transmembrane domain M"/>
    <property type="match status" value="1"/>
</dbReference>
<dbReference type="Gene3D" id="1.20.1110.10">
    <property type="entry name" value="Calcium-transporting ATPase, transmembrane domain"/>
    <property type="match status" value="2"/>
</dbReference>
<dbReference type="Gene3D" id="3.40.50.1000">
    <property type="entry name" value="HAD superfamily/HAD-like"/>
    <property type="match status" value="1"/>
</dbReference>
<dbReference type="SMART" id="SM00831">
    <property type="entry name" value="Cation_ATPase_N"/>
    <property type="match status" value="1"/>
</dbReference>
<keyword evidence="7" id="KW-0460">Magnesium</keyword>
<evidence type="ECO:0000313" key="13">
    <source>
        <dbReference type="EMBL" id="MDB7906475.1"/>
    </source>
</evidence>
<dbReference type="Proteomes" id="UP000434475">
    <property type="component" value="Unassembled WGS sequence"/>
</dbReference>
<dbReference type="KEGG" id="fpla:A4U99_00355"/>
<evidence type="ECO:0000313" key="20">
    <source>
        <dbReference type="Proteomes" id="UP000595792"/>
    </source>
</evidence>
<dbReference type="GO" id="GO:0012505">
    <property type="term" value="C:endomembrane system"/>
    <property type="evidence" value="ECO:0007669"/>
    <property type="project" value="UniProtKB-SubCell"/>
</dbReference>
<dbReference type="EMBL" id="CP065315">
    <property type="protein sequence ID" value="QQR07568.1"/>
    <property type="molecule type" value="Genomic_DNA"/>
</dbReference>
<feature type="transmembrane region" description="Helical" evidence="11">
    <location>
        <begin position="274"/>
        <end position="303"/>
    </location>
</feature>
<feature type="transmembrane region" description="Helical" evidence="11">
    <location>
        <begin position="249"/>
        <end position="268"/>
    </location>
</feature>
<dbReference type="FunFam" id="3.40.50.1000:FF:000028">
    <property type="entry name" value="Calcium-transporting P-type ATPase, putative"/>
    <property type="match status" value="1"/>
</dbReference>
<feature type="transmembrane region" description="Helical" evidence="11">
    <location>
        <begin position="809"/>
        <end position="828"/>
    </location>
</feature>
<organism evidence="15 19">
    <name type="scientific">Flavonifractor plautii</name>
    <name type="common">Fusobacterium plautii</name>
    <dbReference type="NCBI Taxonomy" id="292800"/>
    <lineage>
        <taxon>Bacteria</taxon>
        <taxon>Bacillati</taxon>
        <taxon>Bacillota</taxon>
        <taxon>Clostridia</taxon>
        <taxon>Eubacteriales</taxon>
        <taxon>Oscillospiraceae</taxon>
        <taxon>Flavonifractor</taxon>
    </lineage>
</organism>
<dbReference type="InterPro" id="IPR023299">
    <property type="entry name" value="ATPase_P-typ_cyto_dom_N"/>
</dbReference>
<feature type="transmembrane region" description="Helical" evidence="11">
    <location>
        <begin position="840"/>
        <end position="860"/>
    </location>
</feature>
<accession>A0A174T7M3</accession>
<dbReference type="NCBIfam" id="TIGR01494">
    <property type="entry name" value="ATPase_P-type"/>
    <property type="match status" value="3"/>
</dbReference>
<dbReference type="SFLD" id="SFLDG00002">
    <property type="entry name" value="C1.7:_P-type_atpase_like"/>
    <property type="match status" value="1"/>
</dbReference>
<dbReference type="InterPro" id="IPR004014">
    <property type="entry name" value="ATPase_P-typ_cation-transptr_N"/>
</dbReference>
<reference evidence="17 20" key="2">
    <citation type="submission" date="2020-11" db="EMBL/GenBank/DDBJ databases">
        <title>Closed and high quality bacterial genomes of the OMM12 community.</title>
        <authorList>
            <person name="Marbouty M."/>
            <person name="Lamy-Besnier Q."/>
            <person name="Debarbieux L."/>
            <person name="Koszul R."/>
        </authorList>
    </citation>
    <scope>NUCLEOTIDE SEQUENCE [LARGE SCALE GENOMIC DNA]</scope>
    <source>
        <strain evidence="17 20">YL31</strain>
    </source>
</reference>
<keyword evidence="3" id="KW-0597">Phosphoprotein</keyword>
<evidence type="ECO:0000313" key="17">
    <source>
        <dbReference type="EMBL" id="QQR07568.1"/>
    </source>
</evidence>
<dbReference type="Proteomes" id="UP000595792">
    <property type="component" value="Chromosome"/>
</dbReference>
<reference evidence="18 19" key="1">
    <citation type="journal article" date="2019" name="Nat. Med.">
        <title>A library of human gut bacterial isolates paired with longitudinal multiomics data enables mechanistic microbiome research.</title>
        <authorList>
            <person name="Poyet M."/>
            <person name="Groussin M."/>
            <person name="Gibbons S.M."/>
            <person name="Avila-Pacheco J."/>
            <person name="Jiang X."/>
            <person name="Kearney S.M."/>
            <person name="Perrotta A.R."/>
            <person name="Berdy B."/>
            <person name="Zhao S."/>
            <person name="Lieberman T.D."/>
            <person name="Swanson P.K."/>
            <person name="Smith M."/>
            <person name="Roesemann S."/>
            <person name="Alexander J.E."/>
            <person name="Rich S.A."/>
            <person name="Livny J."/>
            <person name="Vlamakis H."/>
            <person name="Clish C."/>
            <person name="Bullock K."/>
            <person name="Deik A."/>
            <person name="Scott J."/>
            <person name="Pierce K.A."/>
            <person name="Xavier R.J."/>
            <person name="Alm E.J."/>
        </authorList>
    </citation>
    <scope>NUCLEOTIDE SEQUENCE [LARGE SCALE GENOMIC DNA]</scope>
    <source>
        <strain evidence="15 19">BIOML-A2</strain>
        <strain evidence="16 18">BIOML-A5</strain>
    </source>
</reference>
<dbReference type="EMBL" id="JAQLWO010000011">
    <property type="protein sequence ID" value="MDB7906475.1"/>
    <property type="molecule type" value="Genomic_DNA"/>
</dbReference>
<dbReference type="InterPro" id="IPR059000">
    <property type="entry name" value="ATPase_P-type_domA"/>
</dbReference>
<keyword evidence="6" id="KW-0067">ATP-binding</keyword>
<dbReference type="InterPro" id="IPR001757">
    <property type="entry name" value="P_typ_ATPase"/>
</dbReference>
<evidence type="ECO:0000256" key="7">
    <source>
        <dbReference type="ARBA" id="ARBA00022842"/>
    </source>
</evidence>
<dbReference type="Gene3D" id="2.70.150.10">
    <property type="entry name" value="Calcium-transporting ATPase, cytoplasmic transduction domain A"/>
    <property type="match status" value="1"/>
</dbReference>
<dbReference type="InterPro" id="IPR018303">
    <property type="entry name" value="ATPase_P-typ_P_site"/>
</dbReference>
<dbReference type="InterPro" id="IPR008250">
    <property type="entry name" value="ATPase_P-typ_transduc_dom_A_sf"/>
</dbReference>
<evidence type="ECO:0000256" key="9">
    <source>
        <dbReference type="ARBA" id="ARBA00022989"/>
    </source>
</evidence>
<dbReference type="Proteomes" id="UP001211006">
    <property type="component" value="Unassembled WGS sequence"/>
</dbReference>
<dbReference type="Pfam" id="PF00122">
    <property type="entry name" value="E1-E2_ATPase"/>
    <property type="match status" value="1"/>
</dbReference>
<evidence type="ECO:0000256" key="6">
    <source>
        <dbReference type="ARBA" id="ARBA00022840"/>
    </source>
</evidence>
<dbReference type="SUPFAM" id="SSF56784">
    <property type="entry name" value="HAD-like"/>
    <property type="match status" value="1"/>
</dbReference>
<dbReference type="OrthoDB" id="9760364at2"/>
<dbReference type="Pfam" id="PF13246">
    <property type="entry name" value="Cation_ATPase"/>
    <property type="match status" value="1"/>
</dbReference>
<dbReference type="Pfam" id="PF00689">
    <property type="entry name" value="Cation_ATPase_C"/>
    <property type="match status" value="1"/>
</dbReference>
<dbReference type="SFLD" id="SFLDF00027">
    <property type="entry name" value="p-type_atpase"/>
    <property type="match status" value="1"/>
</dbReference>
<keyword evidence="10 11" id="KW-0472">Membrane</keyword>
<feature type="transmembrane region" description="Helical" evidence="11">
    <location>
        <begin position="733"/>
        <end position="755"/>
    </location>
</feature>
<dbReference type="InterPro" id="IPR036412">
    <property type="entry name" value="HAD-like_sf"/>
</dbReference>
<dbReference type="RefSeq" id="WP_055271004.1">
    <property type="nucleotide sequence ID" value="NZ_BAABXT010000001.1"/>
</dbReference>
<dbReference type="FunFam" id="2.70.150.10:FF:000160">
    <property type="entry name" value="Sarcoplasmic/endoplasmic reticulum calcium ATPase 1"/>
    <property type="match status" value="1"/>
</dbReference>
<proteinExistence type="inferred from homology"/>
<evidence type="ECO:0000313" key="14">
    <source>
        <dbReference type="EMBL" id="MDB7933007.1"/>
    </source>
</evidence>
<evidence type="ECO:0000256" key="5">
    <source>
        <dbReference type="ARBA" id="ARBA00022741"/>
    </source>
</evidence>
<dbReference type="GO" id="GO:0016020">
    <property type="term" value="C:membrane"/>
    <property type="evidence" value="ECO:0007669"/>
    <property type="project" value="InterPro"/>
</dbReference>
<dbReference type="PRINTS" id="PR00119">
    <property type="entry name" value="CATATPASE"/>
</dbReference>
<evidence type="ECO:0000256" key="4">
    <source>
        <dbReference type="ARBA" id="ARBA00022692"/>
    </source>
</evidence>
<evidence type="ECO:0000256" key="3">
    <source>
        <dbReference type="ARBA" id="ARBA00022553"/>
    </source>
</evidence>
<comment type="subcellular location">
    <subcellularLocation>
        <location evidence="1">Endomembrane system</location>
        <topology evidence="1">Multi-pass membrane protein</topology>
    </subcellularLocation>
</comment>
<dbReference type="PROSITE" id="PS00154">
    <property type="entry name" value="ATPASE_E1_E2"/>
    <property type="match status" value="1"/>
</dbReference>
<keyword evidence="4 11" id="KW-0812">Transmembrane</keyword>
<dbReference type="InterPro" id="IPR044492">
    <property type="entry name" value="P_typ_ATPase_HD_dom"/>
</dbReference>
<dbReference type="InterPro" id="IPR023298">
    <property type="entry name" value="ATPase_P-typ_TM_dom_sf"/>
</dbReference>
<sequence>MGVWHTYSTRQTLSELETDKSRGLSGAEAERRLARWGPNRLEEGRRQGLLLRFLGQMKDPMILVLLAAAALSLWASGGEDWLDAAIILVIVVVNACISISQEDSAEKALEALRKMSAPLAKVVRDGALQRLETDRLVPGDIIHLEAGDLVPADARILEAASLQADESAMTGESVPVSKGLLSALPEDTPLAERHNMVLASTVITRGRAVCVVTGTGMDTEVGRIAGLLLGEGEGQTPLQKKMAEISKTLSFVCLCVCAVMFGVGLLQGRPMLDMFLTAVSLAVAAIPEGLPAIVTIVLALGVARMARRRAIVKRLPAVETLGCAGVICSDKTGTLTQNRMTVVDVWTPRSGERALALTIGALCSDAALAWKGREPVSTGDPTETALVDAAAREGLDKNGLEGEWPRRGELPFDSERKLMTTVHQRPGGGWRVCVKGAPDVLARRCRLDSAAARRLESRNEAMAGKALRVLGVAYKDLAMLPRELNSAALEQGLTFVGLIGMIDPPRPEVRTAVEQCYAAGIKPVMITGDHKLTAVAIARELNIYRPGDLALTGEDLDFLPQEVLEQEVEKFSVYARVSPEHKMRIVKAWQARGKVVAMTGDGVNDAPALKVADIGCAMGVTGTDVAKGAADMILTDDNFATIVSAVEQGRGIYANIKKAIHYLLSCNIGEILTIFCATVFHFHQMPLVPVQLLWLNLVTDSLPALALGVEPVEEGVMSQPPRDAHASLFAHGFAFRLAWQGVMVGLLTLAAYFLGEYVLSDPGEAHAAANTMAFATLTLCQLFHAFDVRSERSSLFHIGVFSNPAMNKAFLIGLTMQLAVLCVPPLQVVFSTVPMSPLEWAVVLALAITPVVVCELAKAVSRGRTRRPARAEKVEPACARR</sequence>
<dbReference type="Proteomes" id="UP001211173">
    <property type="component" value="Unassembled WGS sequence"/>
</dbReference>
<feature type="transmembrane region" description="Helical" evidence="11">
    <location>
        <begin position="659"/>
        <end position="680"/>
    </location>
</feature>